<dbReference type="EMBL" id="FMJC01000002">
    <property type="protein sequence ID" value="SCM74870.1"/>
    <property type="molecule type" value="Genomic_DNA"/>
</dbReference>
<reference evidence="2" key="1">
    <citation type="submission" date="2016-08" db="EMBL/GenBank/DDBJ databases">
        <authorList>
            <person name="Seilhamer J.J."/>
        </authorList>
    </citation>
    <scope>NUCLEOTIDE SEQUENCE</scope>
    <source>
        <strain evidence="2">86-1</strain>
    </source>
</reference>
<proteinExistence type="predicted"/>
<dbReference type="AlphaFoldDB" id="A0A212LBJ2"/>
<evidence type="ECO:0000313" key="2">
    <source>
        <dbReference type="EMBL" id="SCM74870.1"/>
    </source>
</evidence>
<name>A0A212LBJ2_9BACT</name>
<accession>A0A212LBJ2</accession>
<sequence length="38" mass="3899">MVPWSSEAIILAFGGGVFGASLGGLWSFCLCGFVTLFG</sequence>
<feature type="transmembrane region" description="Helical" evidence="1">
    <location>
        <begin position="12"/>
        <end position="37"/>
    </location>
</feature>
<keyword evidence="1" id="KW-1133">Transmembrane helix</keyword>
<protein>
    <submittedName>
        <fullName evidence="2">Uncharacterized protein</fullName>
    </submittedName>
</protein>
<evidence type="ECO:0000256" key="1">
    <source>
        <dbReference type="SAM" id="Phobius"/>
    </source>
</evidence>
<gene>
    <name evidence="2" type="ORF">KL86DES1_22207</name>
</gene>
<keyword evidence="1" id="KW-0812">Transmembrane</keyword>
<organism evidence="2">
    <name type="scientific">uncultured Desulfovibrio sp</name>
    <dbReference type="NCBI Taxonomy" id="167968"/>
    <lineage>
        <taxon>Bacteria</taxon>
        <taxon>Pseudomonadati</taxon>
        <taxon>Thermodesulfobacteriota</taxon>
        <taxon>Desulfovibrionia</taxon>
        <taxon>Desulfovibrionales</taxon>
        <taxon>Desulfovibrionaceae</taxon>
        <taxon>Desulfovibrio</taxon>
        <taxon>environmental samples</taxon>
    </lineage>
</organism>
<keyword evidence="1" id="KW-0472">Membrane</keyword>